<dbReference type="InterPro" id="IPR056411">
    <property type="entry name" value="CysS_C"/>
</dbReference>
<dbReference type="InterPro" id="IPR009080">
    <property type="entry name" value="tRNAsynth_Ia_anticodon-bd"/>
</dbReference>
<dbReference type="InterPro" id="IPR032678">
    <property type="entry name" value="tRNA-synt_1_cat_dom"/>
</dbReference>
<evidence type="ECO:0000256" key="12">
    <source>
        <dbReference type="ARBA" id="ARBA00047398"/>
    </source>
</evidence>
<feature type="short sequence motif" description="'KMSKS' region" evidence="13">
    <location>
        <begin position="264"/>
        <end position="268"/>
    </location>
</feature>
<keyword evidence="8 13" id="KW-0862">Zinc</keyword>
<comment type="catalytic activity">
    <reaction evidence="12 13">
        <text>tRNA(Cys) + L-cysteine + ATP = L-cysteinyl-tRNA(Cys) + AMP + diphosphate</text>
        <dbReference type="Rhea" id="RHEA:17773"/>
        <dbReference type="Rhea" id="RHEA-COMP:9661"/>
        <dbReference type="Rhea" id="RHEA-COMP:9679"/>
        <dbReference type="ChEBI" id="CHEBI:30616"/>
        <dbReference type="ChEBI" id="CHEBI:33019"/>
        <dbReference type="ChEBI" id="CHEBI:35235"/>
        <dbReference type="ChEBI" id="CHEBI:78442"/>
        <dbReference type="ChEBI" id="CHEBI:78517"/>
        <dbReference type="ChEBI" id="CHEBI:456215"/>
        <dbReference type="EC" id="6.1.1.16"/>
    </reaction>
</comment>
<evidence type="ECO:0000256" key="1">
    <source>
        <dbReference type="ARBA" id="ARBA00004496"/>
    </source>
</evidence>
<evidence type="ECO:0000256" key="10">
    <source>
        <dbReference type="ARBA" id="ARBA00022917"/>
    </source>
</evidence>
<dbReference type="EMBL" id="JAGGLI010000018">
    <property type="protein sequence ID" value="MBP2027926.1"/>
    <property type="molecule type" value="Genomic_DNA"/>
</dbReference>
<evidence type="ECO:0000256" key="7">
    <source>
        <dbReference type="ARBA" id="ARBA00022741"/>
    </source>
</evidence>
<gene>
    <name evidence="13" type="primary">cysS</name>
    <name evidence="16" type="ORF">J2Z35_001724</name>
</gene>
<feature type="short sequence motif" description="'HIGH' region" evidence="13">
    <location>
        <begin position="29"/>
        <end position="39"/>
    </location>
</feature>
<comment type="subunit">
    <text evidence="3 13">Monomer.</text>
</comment>
<keyword evidence="14" id="KW-0175">Coiled coil</keyword>
<feature type="binding site" evidence="13">
    <location>
        <position position="207"/>
    </location>
    <ligand>
        <name>Zn(2+)</name>
        <dbReference type="ChEBI" id="CHEBI:29105"/>
    </ligand>
</feature>
<dbReference type="Pfam" id="PF23493">
    <property type="entry name" value="CysS_C"/>
    <property type="match status" value="1"/>
</dbReference>
<dbReference type="InterPro" id="IPR014729">
    <property type="entry name" value="Rossmann-like_a/b/a_fold"/>
</dbReference>
<comment type="cofactor">
    <cofactor evidence="13">
        <name>Zn(2+)</name>
        <dbReference type="ChEBI" id="CHEBI:29105"/>
    </cofactor>
    <text evidence="13">Binds 1 zinc ion per subunit.</text>
</comment>
<evidence type="ECO:0000256" key="5">
    <source>
        <dbReference type="ARBA" id="ARBA00022598"/>
    </source>
</evidence>
<comment type="similarity">
    <text evidence="2 13">Belongs to the class-I aminoacyl-tRNA synthetase family.</text>
</comment>
<feature type="binding site" evidence="13">
    <location>
        <position position="267"/>
    </location>
    <ligand>
        <name>ATP</name>
        <dbReference type="ChEBI" id="CHEBI:30616"/>
    </ligand>
</feature>
<feature type="binding site" evidence="13">
    <location>
        <position position="27"/>
    </location>
    <ligand>
        <name>Zn(2+)</name>
        <dbReference type="ChEBI" id="CHEBI:29105"/>
    </ligand>
</feature>
<dbReference type="SUPFAM" id="SSF47323">
    <property type="entry name" value="Anticodon-binding domain of a subclass of class I aminoacyl-tRNA synthetases"/>
    <property type="match status" value="1"/>
</dbReference>
<protein>
    <recommendedName>
        <fullName evidence="13">Cysteine--tRNA ligase</fullName>
        <ecNumber evidence="13">6.1.1.16</ecNumber>
    </recommendedName>
    <alternativeName>
        <fullName evidence="13">Cysteinyl-tRNA synthetase</fullName>
        <shortName evidence="13">CysRS</shortName>
    </alternativeName>
</protein>
<dbReference type="Proteomes" id="UP001314903">
    <property type="component" value="Unassembled WGS sequence"/>
</dbReference>
<dbReference type="SMART" id="SM00840">
    <property type="entry name" value="DALR_2"/>
    <property type="match status" value="1"/>
</dbReference>
<dbReference type="PANTHER" id="PTHR10890:SF3">
    <property type="entry name" value="CYSTEINE--TRNA LIGASE, CYTOPLASMIC"/>
    <property type="match status" value="1"/>
</dbReference>
<dbReference type="InterPro" id="IPR015273">
    <property type="entry name" value="Cys-tRNA-synt_Ia_DALR"/>
</dbReference>
<dbReference type="InterPro" id="IPR015803">
    <property type="entry name" value="Cys-tRNA-ligase"/>
</dbReference>
<comment type="caution">
    <text evidence="16">The sequence shown here is derived from an EMBL/GenBank/DDBJ whole genome shotgun (WGS) entry which is preliminary data.</text>
</comment>
<evidence type="ECO:0000313" key="16">
    <source>
        <dbReference type="EMBL" id="MBP2027926.1"/>
    </source>
</evidence>
<dbReference type="GO" id="GO:0004817">
    <property type="term" value="F:cysteine-tRNA ligase activity"/>
    <property type="evidence" value="ECO:0007669"/>
    <property type="project" value="UniProtKB-EC"/>
</dbReference>
<evidence type="ECO:0000256" key="9">
    <source>
        <dbReference type="ARBA" id="ARBA00022840"/>
    </source>
</evidence>
<dbReference type="Pfam" id="PF01406">
    <property type="entry name" value="tRNA-synt_1e"/>
    <property type="match status" value="1"/>
</dbReference>
<dbReference type="PRINTS" id="PR00983">
    <property type="entry name" value="TRNASYNTHCYS"/>
</dbReference>
<dbReference type="InterPro" id="IPR024909">
    <property type="entry name" value="Cys-tRNA/MSH_ligase"/>
</dbReference>
<proteinExistence type="inferred from homology"/>
<evidence type="ECO:0000256" key="14">
    <source>
        <dbReference type="SAM" id="Coils"/>
    </source>
</evidence>
<keyword evidence="7 13" id="KW-0547">Nucleotide-binding</keyword>
<dbReference type="PANTHER" id="PTHR10890">
    <property type="entry name" value="CYSTEINYL-TRNA SYNTHETASE"/>
    <property type="match status" value="1"/>
</dbReference>
<dbReference type="NCBIfam" id="TIGR00435">
    <property type="entry name" value="cysS"/>
    <property type="match status" value="1"/>
</dbReference>
<keyword evidence="6 13" id="KW-0479">Metal-binding</keyword>
<feature type="domain" description="Cysteinyl-tRNA synthetase class Ia DALR" evidence="15">
    <location>
        <begin position="352"/>
        <end position="415"/>
    </location>
</feature>
<keyword evidence="10 13" id="KW-0648">Protein biosynthesis</keyword>
<evidence type="ECO:0000259" key="15">
    <source>
        <dbReference type="SMART" id="SM00840"/>
    </source>
</evidence>
<evidence type="ECO:0000256" key="11">
    <source>
        <dbReference type="ARBA" id="ARBA00023146"/>
    </source>
</evidence>
<name>A0ABS4KJG3_9FIRM</name>
<evidence type="ECO:0000313" key="17">
    <source>
        <dbReference type="Proteomes" id="UP001314903"/>
    </source>
</evidence>
<accession>A0ABS4KJG3</accession>
<keyword evidence="9 13" id="KW-0067">ATP-binding</keyword>
<keyword evidence="5 13" id="KW-0436">Ligase</keyword>
<evidence type="ECO:0000256" key="4">
    <source>
        <dbReference type="ARBA" id="ARBA00022490"/>
    </source>
</evidence>
<evidence type="ECO:0000256" key="13">
    <source>
        <dbReference type="HAMAP-Rule" id="MF_00041"/>
    </source>
</evidence>
<reference evidence="16 17" key="1">
    <citation type="submission" date="2021-03" db="EMBL/GenBank/DDBJ databases">
        <title>Genomic Encyclopedia of Type Strains, Phase IV (KMG-IV): sequencing the most valuable type-strain genomes for metagenomic binning, comparative biology and taxonomic classification.</title>
        <authorList>
            <person name="Goeker M."/>
        </authorList>
    </citation>
    <scope>NUCLEOTIDE SEQUENCE [LARGE SCALE GENOMIC DNA]</scope>
    <source>
        <strain evidence="16 17">DSM 27512</strain>
    </source>
</reference>
<evidence type="ECO:0000256" key="3">
    <source>
        <dbReference type="ARBA" id="ARBA00011245"/>
    </source>
</evidence>
<dbReference type="Pfam" id="PF09190">
    <property type="entry name" value="DALR_2"/>
    <property type="match status" value="1"/>
</dbReference>
<evidence type="ECO:0000256" key="6">
    <source>
        <dbReference type="ARBA" id="ARBA00022723"/>
    </source>
</evidence>
<keyword evidence="17" id="KW-1185">Reference proteome</keyword>
<comment type="subcellular location">
    <subcellularLocation>
        <location evidence="1 13">Cytoplasm</location>
    </subcellularLocation>
</comment>
<feature type="binding site" evidence="13">
    <location>
        <position position="236"/>
    </location>
    <ligand>
        <name>Zn(2+)</name>
        <dbReference type="ChEBI" id="CHEBI:29105"/>
    </ligand>
</feature>
<dbReference type="RefSeq" id="WP_209660984.1">
    <property type="nucleotide sequence ID" value="NZ_JAGGLI010000018.1"/>
</dbReference>
<evidence type="ECO:0000256" key="8">
    <source>
        <dbReference type="ARBA" id="ARBA00022833"/>
    </source>
</evidence>
<dbReference type="HAMAP" id="MF_00041">
    <property type="entry name" value="Cys_tRNA_synth"/>
    <property type="match status" value="1"/>
</dbReference>
<sequence length="465" mass="53941">MKLYNTLTRKKEEFIPLEENKIKMYVCGPTVYNFFHIGNARPFIVFDAFRNYMEYRGYEVNYVQNFTDVDDKIIRKANEEGISPFDVADRYIEEYFKDADALGIKRASVHPRVTDNIKEIIAFIEELISKEYAYEKDNDVYFDTKKFKEYGKLSKQKLEELNLGARIDVDEHKKNPMDFALWKGKKEGEIGWPSPWGEGRPGWHIECSVMSKRYLGETIDIHAGGQDLVFPHHENEIAQSEACSGKQFSNYWIHNGYINVDNEKMSKSLGNFFTVREILEEIDPRVVRFFMLSAHYRNPVNFSKEMLLQSKSAMERILNSKEKLMFLSSHAQGLLTEGEKLLINELYGFKDKFINAMDDDINTADAISAIFEVARFANTTVSDSSSKEWVEMNLSLLNELTGVLNIANISEGEDISQEVEKLIEERKAAKKDKDFAKADDIREKLKNMGIEIEDTRQGTKWKRIN</sequence>
<dbReference type="CDD" id="cd00672">
    <property type="entry name" value="CysRS_core"/>
    <property type="match status" value="1"/>
</dbReference>
<dbReference type="Gene3D" id="1.20.120.1910">
    <property type="entry name" value="Cysteine-tRNA ligase, C-terminal anti-codon recognition domain"/>
    <property type="match status" value="1"/>
</dbReference>
<evidence type="ECO:0000256" key="2">
    <source>
        <dbReference type="ARBA" id="ARBA00005594"/>
    </source>
</evidence>
<keyword evidence="4 13" id="KW-0963">Cytoplasm</keyword>
<dbReference type="EC" id="6.1.1.16" evidence="13"/>
<dbReference type="Gene3D" id="3.40.50.620">
    <property type="entry name" value="HUPs"/>
    <property type="match status" value="1"/>
</dbReference>
<organism evidence="16 17">
    <name type="scientific">Acetoanaerobium pronyense</name>
    <dbReference type="NCBI Taxonomy" id="1482736"/>
    <lineage>
        <taxon>Bacteria</taxon>
        <taxon>Bacillati</taxon>
        <taxon>Bacillota</taxon>
        <taxon>Clostridia</taxon>
        <taxon>Peptostreptococcales</taxon>
        <taxon>Filifactoraceae</taxon>
        <taxon>Acetoanaerobium</taxon>
    </lineage>
</organism>
<keyword evidence="11 13" id="KW-0030">Aminoacyl-tRNA synthetase</keyword>
<feature type="binding site" evidence="13">
    <location>
        <position position="232"/>
    </location>
    <ligand>
        <name>Zn(2+)</name>
        <dbReference type="ChEBI" id="CHEBI:29105"/>
    </ligand>
</feature>
<dbReference type="SUPFAM" id="SSF52374">
    <property type="entry name" value="Nucleotidylyl transferase"/>
    <property type="match status" value="1"/>
</dbReference>
<feature type="coiled-coil region" evidence="14">
    <location>
        <begin position="412"/>
        <end position="439"/>
    </location>
</feature>